<evidence type="ECO:0000256" key="1">
    <source>
        <dbReference type="SAM" id="MobiDB-lite"/>
    </source>
</evidence>
<reference evidence="2" key="1">
    <citation type="submission" date="2021-07" db="EMBL/GenBank/DDBJ databases">
        <authorList>
            <person name="Durling M."/>
        </authorList>
    </citation>
    <scope>NUCLEOTIDE SEQUENCE</scope>
</reference>
<feature type="compositionally biased region" description="Basic and acidic residues" evidence="1">
    <location>
        <begin position="197"/>
        <end position="208"/>
    </location>
</feature>
<dbReference type="Proteomes" id="UP000701801">
    <property type="component" value="Unassembled WGS sequence"/>
</dbReference>
<organism evidence="2 3">
    <name type="scientific">Hymenoscyphus albidus</name>
    <dbReference type="NCBI Taxonomy" id="595503"/>
    <lineage>
        <taxon>Eukaryota</taxon>
        <taxon>Fungi</taxon>
        <taxon>Dikarya</taxon>
        <taxon>Ascomycota</taxon>
        <taxon>Pezizomycotina</taxon>
        <taxon>Leotiomycetes</taxon>
        <taxon>Helotiales</taxon>
        <taxon>Helotiaceae</taxon>
        <taxon>Hymenoscyphus</taxon>
    </lineage>
</organism>
<dbReference type="OrthoDB" id="3937782at2759"/>
<feature type="region of interest" description="Disordered" evidence="1">
    <location>
        <begin position="196"/>
        <end position="244"/>
    </location>
</feature>
<feature type="region of interest" description="Disordered" evidence="1">
    <location>
        <begin position="256"/>
        <end position="294"/>
    </location>
</feature>
<comment type="caution">
    <text evidence="2">The sequence shown here is derived from an EMBL/GenBank/DDBJ whole genome shotgun (WGS) entry which is preliminary data.</text>
</comment>
<proteinExistence type="predicted"/>
<feature type="compositionally biased region" description="Low complexity" evidence="1">
    <location>
        <begin position="219"/>
        <end position="231"/>
    </location>
</feature>
<accession>A0A9N9Q981</accession>
<name>A0A9N9Q981_9HELO</name>
<protein>
    <submittedName>
        <fullName evidence="2">Uncharacterized protein</fullName>
    </submittedName>
</protein>
<dbReference type="EMBL" id="CAJVRM010000296">
    <property type="protein sequence ID" value="CAG8979187.1"/>
    <property type="molecule type" value="Genomic_DNA"/>
</dbReference>
<gene>
    <name evidence="2" type="ORF">HYALB_00000322</name>
</gene>
<evidence type="ECO:0000313" key="3">
    <source>
        <dbReference type="Proteomes" id="UP000701801"/>
    </source>
</evidence>
<evidence type="ECO:0000313" key="2">
    <source>
        <dbReference type="EMBL" id="CAG8979187.1"/>
    </source>
</evidence>
<sequence length="418" mass="46634">MTRILADAAQWVSGDLFGSKSIWPDADDVLELCQKRLLICDECKIADGFNYDNVKKWTSEAPVTMKGRTGYLAQTATITSNNIPFYEKSAMNNSIGRRMVVYHMCKPMTKQKKVYPREVTNMVSLSFMSLAVSVAAAFERPPTSLAIALYTFFRKNVNKMTAGYLCYGYTMRYNLQEALPGVLVMLAVAGHGQRTGDAVHKLDQKNGVDTRSTLRQHESATMSTATSATRAQVAQNPMDDPEKRMDNMMNAVTLSKSRTASASTTSPPTTPKSTGNQTRSSQEKKTPTPIGQRGCKGSEYAILVRADADAHALDRSGVRYSHHRHCHVLVRVLIRNHVDFGQESGGRIQTRRPHVRLDGVDLRDVHPRSDSFPNRVDSRRQVVVHDFGPVHQRVFTRCADDDGADDRDTVTTVEWSRC</sequence>
<feature type="compositionally biased region" description="Low complexity" evidence="1">
    <location>
        <begin position="256"/>
        <end position="274"/>
    </location>
</feature>
<dbReference type="AlphaFoldDB" id="A0A9N9Q981"/>
<keyword evidence="3" id="KW-1185">Reference proteome</keyword>